<evidence type="ECO:0000313" key="2">
    <source>
        <dbReference type="EMBL" id="KKN25450.1"/>
    </source>
</evidence>
<sequence length="157" mass="18169">MNSKSSDRVSLAVLKAEEKELKQRLHDDLNKKHRQLFIFMDILIVAIILFNFGAVVITNVIAMKVEPKTVEILEVNPVRAEITGLELHEDWKPIFFNFILTVGGWFLIIWAYVYHRRRVYTNTQLTLLLAIVIGYSFLFGLDFFNNFGYLIGGLVYG</sequence>
<feature type="transmembrane region" description="Helical" evidence="1">
    <location>
        <begin position="36"/>
        <end position="62"/>
    </location>
</feature>
<gene>
    <name evidence="2" type="ORF">LCGC14_0884820</name>
</gene>
<dbReference type="AlphaFoldDB" id="A0A0F9P0Y4"/>
<comment type="caution">
    <text evidence="2">The sequence shown here is derived from an EMBL/GenBank/DDBJ whole genome shotgun (WGS) entry which is preliminary data.</text>
</comment>
<accession>A0A0F9P0Y4</accession>
<feature type="transmembrane region" description="Helical" evidence="1">
    <location>
        <begin position="125"/>
        <end position="144"/>
    </location>
</feature>
<protein>
    <submittedName>
        <fullName evidence="2">Uncharacterized protein</fullName>
    </submittedName>
</protein>
<organism evidence="2">
    <name type="scientific">marine sediment metagenome</name>
    <dbReference type="NCBI Taxonomy" id="412755"/>
    <lineage>
        <taxon>unclassified sequences</taxon>
        <taxon>metagenomes</taxon>
        <taxon>ecological metagenomes</taxon>
    </lineage>
</organism>
<evidence type="ECO:0000256" key="1">
    <source>
        <dbReference type="SAM" id="Phobius"/>
    </source>
</evidence>
<keyword evidence="1" id="KW-1133">Transmembrane helix</keyword>
<dbReference type="EMBL" id="LAZR01002802">
    <property type="protein sequence ID" value="KKN25450.1"/>
    <property type="molecule type" value="Genomic_DNA"/>
</dbReference>
<keyword evidence="1" id="KW-0472">Membrane</keyword>
<feature type="transmembrane region" description="Helical" evidence="1">
    <location>
        <begin position="94"/>
        <end position="113"/>
    </location>
</feature>
<proteinExistence type="predicted"/>
<keyword evidence="1" id="KW-0812">Transmembrane</keyword>
<reference evidence="2" key="1">
    <citation type="journal article" date="2015" name="Nature">
        <title>Complex archaea that bridge the gap between prokaryotes and eukaryotes.</title>
        <authorList>
            <person name="Spang A."/>
            <person name="Saw J.H."/>
            <person name="Jorgensen S.L."/>
            <person name="Zaremba-Niedzwiedzka K."/>
            <person name="Martijn J."/>
            <person name="Lind A.E."/>
            <person name="van Eijk R."/>
            <person name="Schleper C."/>
            <person name="Guy L."/>
            <person name="Ettema T.J."/>
        </authorList>
    </citation>
    <scope>NUCLEOTIDE SEQUENCE</scope>
</reference>
<name>A0A0F9P0Y4_9ZZZZ</name>